<dbReference type="Proteomes" id="UP000239068">
    <property type="component" value="Unassembled WGS sequence"/>
</dbReference>
<proteinExistence type="predicted"/>
<evidence type="ECO:0000313" key="1">
    <source>
        <dbReference type="EMBL" id="PQJ81096.1"/>
    </source>
</evidence>
<dbReference type="EMBL" id="MSCM01000001">
    <property type="protein sequence ID" value="PQJ81096.1"/>
    <property type="molecule type" value="Genomic_DNA"/>
</dbReference>
<sequence>MLLQNNYQKEPSNVLSSRFFHPRGDQDLQSTVEAIKKLNPKRIDWTYCDDVEILKIYKKYNLPYSLAINPQYPDSLGYTTKKSRILDYNGNLYVAPWMKSWKINNPYWGCVNNPIFNGVFLKQGLKLASLGAYAIFVDDAVFNYRLVMDNKMGCFCNYCLDKFENKKKELNRKQNLKSTLISSVTQQSNKGKEVNKLVKEYEDFQKKSVINFLENWKFEIRKIYHEMVFLTNNYNGNWNEIYQVFDGGIAELKQQYINSNDLDSLYGLADKLGKTQLFTIAIEDKDIHYRLLKYNIKNKKESIYPWDVFISGKSQRYYMNIDTIAFKEKEYTKALKKNNKK</sequence>
<accession>A0A2S7WUE1</accession>
<organism evidence="1 2">
    <name type="scientific">Polaribacter glomeratus</name>
    <dbReference type="NCBI Taxonomy" id="102"/>
    <lineage>
        <taxon>Bacteria</taxon>
        <taxon>Pseudomonadati</taxon>
        <taxon>Bacteroidota</taxon>
        <taxon>Flavobacteriia</taxon>
        <taxon>Flavobacteriales</taxon>
        <taxon>Flavobacteriaceae</taxon>
    </lineage>
</organism>
<dbReference type="AlphaFoldDB" id="A0A2S7WUE1"/>
<protein>
    <submittedName>
        <fullName evidence="1">Uncharacterized protein</fullName>
    </submittedName>
</protein>
<gene>
    <name evidence="1" type="ORF">BTO16_00170</name>
</gene>
<name>A0A2S7WUE1_9FLAO</name>
<evidence type="ECO:0000313" key="2">
    <source>
        <dbReference type="Proteomes" id="UP000239068"/>
    </source>
</evidence>
<keyword evidence="2" id="KW-1185">Reference proteome</keyword>
<comment type="caution">
    <text evidence="1">The sequence shown here is derived from an EMBL/GenBank/DDBJ whole genome shotgun (WGS) entry which is preliminary data.</text>
</comment>
<reference evidence="1 2" key="1">
    <citation type="submission" date="2016-12" db="EMBL/GenBank/DDBJ databases">
        <title>Trade-off between light-utilization and light-protection in marine flavobacteria.</title>
        <authorList>
            <person name="Kumagai Y."/>
            <person name="Yoshizawa S."/>
            <person name="Kogure K."/>
            <person name="Iwasaki W."/>
        </authorList>
    </citation>
    <scope>NUCLEOTIDE SEQUENCE [LARGE SCALE GENOMIC DNA]</scope>
    <source>
        <strain evidence="1 2">ATCC 43844</strain>
    </source>
</reference>